<dbReference type="PANTHER" id="PTHR30363:SF44">
    <property type="entry name" value="AGA OPERON TRANSCRIPTIONAL REPRESSOR-RELATED"/>
    <property type="match status" value="1"/>
</dbReference>
<dbReference type="PROSITE" id="PS51000">
    <property type="entry name" value="HTH_DEOR_2"/>
    <property type="match status" value="1"/>
</dbReference>
<evidence type="ECO:0000313" key="4">
    <source>
        <dbReference type="EMBL" id="RXZ61457.1"/>
    </source>
</evidence>
<name>A0A4Q2KBV5_9FIRM</name>
<evidence type="ECO:0000313" key="5">
    <source>
        <dbReference type="Proteomes" id="UP000291269"/>
    </source>
</evidence>
<organism evidence="4 5">
    <name type="scientific">Candidatus Borkfalkia ceftriaxoniphila</name>
    <dbReference type="NCBI Taxonomy" id="2508949"/>
    <lineage>
        <taxon>Bacteria</taxon>
        <taxon>Bacillati</taxon>
        <taxon>Bacillota</taxon>
        <taxon>Clostridia</taxon>
        <taxon>Christensenellales</taxon>
        <taxon>Christensenellaceae</taxon>
        <taxon>Candidatus Borkfalkia</taxon>
    </lineage>
</organism>
<dbReference type="Pfam" id="PF00455">
    <property type="entry name" value="DeoRC"/>
    <property type="match status" value="1"/>
</dbReference>
<evidence type="ECO:0000259" key="3">
    <source>
        <dbReference type="PROSITE" id="PS51000"/>
    </source>
</evidence>
<dbReference type="InterPro" id="IPR001034">
    <property type="entry name" value="DeoR_HTH"/>
</dbReference>
<dbReference type="PRINTS" id="PR00037">
    <property type="entry name" value="HTHLACR"/>
</dbReference>
<keyword evidence="2" id="KW-0804">Transcription</keyword>
<dbReference type="InterPro" id="IPR014036">
    <property type="entry name" value="DeoR-like_C"/>
</dbReference>
<dbReference type="SMART" id="SM01134">
    <property type="entry name" value="DeoRC"/>
    <property type="match status" value="1"/>
</dbReference>
<dbReference type="Gene3D" id="1.10.10.10">
    <property type="entry name" value="Winged helix-like DNA-binding domain superfamily/Winged helix DNA-binding domain"/>
    <property type="match status" value="1"/>
</dbReference>
<dbReference type="InterPro" id="IPR036388">
    <property type="entry name" value="WH-like_DNA-bd_sf"/>
</dbReference>
<dbReference type="OrthoDB" id="9797223at2"/>
<dbReference type="Proteomes" id="UP000291269">
    <property type="component" value="Unassembled WGS sequence"/>
</dbReference>
<sequence>MNNFEQDLLPSHRQKRILEILREKKAVSVAYLSRTMYINEATVRRDLNALSKSGAVTRTYGGAVLNEGLDSEIPFFIRETSNAEAKRQIGETAADFVRDGDTVFLDSSSTTAFMIPYFKGKKNVKFVTNGAKTTLLLSKTSDCEIYCIGGKLRENSLSFIGETAAEALQNYHFDASFFSCRGIDLTGGLTDSNISEAKIRKIMIRNSKKNYLLADGSKFGTVSFYTVCDFADIDCLITDIVPEQKWLELFRKNEIALYH</sequence>
<reference evidence="4 5" key="1">
    <citation type="journal article" date="2019" name="Gut">
        <title>Antibiotics-induced monodominance of a novel gut bacterial order.</title>
        <authorList>
            <person name="Hildebrand F."/>
            <person name="Moitinho-Silva L."/>
            <person name="Blasche S."/>
            <person name="Jahn M.T."/>
            <person name="Gossmann T.I."/>
            <person name="Heuerta-Cepas J."/>
            <person name="Hercog R."/>
            <person name="Luetge M."/>
            <person name="Bahram M."/>
            <person name="Pryszlak A."/>
            <person name="Alves R.J."/>
            <person name="Waszak S.M."/>
            <person name="Zhu A."/>
            <person name="Ye L."/>
            <person name="Costea P.I."/>
            <person name="Aalvink S."/>
            <person name="Belzer C."/>
            <person name="Forslund S.K."/>
            <person name="Sunagawa S."/>
            <person name="Hentschel U."/>
            <person name="Merten C."/>
            <person name="Patil K.R."/>
            <person name="Benes V."/>
            <person name="Bork P."/>
        </authorList>
    </citation>
    <scope>NUCLEOTIDE SEQUENCE [LARGE SCALE GENOMIC DNA]</scope>
    <source>
        <strain evidence="4 5">HDS1380</strain>
    </source>
</reference>
<dbReference type="InterPro" id="IPR050313">
    <property type="entry name" value="Carb_Metab_HTH_regulators"/>
</dbReference>
<evidence type="ECO:0000256" key="2">
    <source>
        <dbReference type="ARBA" id="ARBA00023163"/>
    </source>
</evidence>
<evidence type="ECO:0000256" key="1">
    <source>
        <dbReference type="ARBA" id="ARBA00023015"/>
    </source>
</evidence>
<feature type="domain" description="HTH deoR-type" evidence="3">
    <location>
        <begin position="10"/>
        <end position="65"/>
    </location>
</feature>
<dbReference type="Gene3D" id="3.40.50.1360">
    <property type="match status" value="1"/>
</dbReference>
<dbReference type="EMBL" id="SDOZ01000002">
    <property type="protein sequence ID" value="RXZ61457.1"/>
    <property type="molecule type" value="Genomic_DNA"/>
</dbReference>
<keyword evidence="1" id="KW-0805">Transcription regulation</keyword>
<dbReference type="PANTHER" id="PTHR30363">
    <property type="entry name" value="HTH-TYPE TRANSCRIPTIONAL REGULATOR SRLR-RELATED"/>
    <property type="match status" value="1"/>
</dbReference>
<keyword evidence="5" id="KW-1185">Reference proteome</keyword>
<dbReference type="SMART" id="SM00420">
    <property type="entry name" value="HTH_DEOR"/>
    <property type="match status" value="1"/>
</dbReference>
<dbReference type="InterPro" id="IPR036390">
    <property type="entry name" value="WH_DNA-bd_sf"/>
</dbReference>
<comment type="caution">
    <text evidence="4">The sequence shown here is derived from an EMBL/GenBank/DDBJ whole genome shotgun (WGS) entry which is preliminary data.</text>
</comment>
<accession>A0A4Q2KBV5</accession>
<dbReference type="GO" id="GO:0003700">
    <property type="term" value="F:DNA-binding transcription factor activity"/>
    <property type="evidence" value="ECO:0007669"/>
    <property type="project" value="InterPro"/>
</dbReference>
<dbReference type="InterPro" id="IPR037171">
    <property type="entry name" value="NagB/RpiA_transferase-like"/>
</dbReference>
<protein>
    <submittedName>
        <fullName evidence="4">DeoR/GlpR transcriptional regulator</fullName>
    </submittedName>
</protein>
<proteinExistence type="predicted"/>
<dbReference type="SUPFAM" id="SSF100950">
    <property type="entry name" value="NagB/RpiA/CoA transferase-like"/>
    <property type="match status" value="1"/>
</dbReference>
<dbReference type="SUPFAM" id="SSF46785">
    <property type="entry name" value="Winged helix' DNA-binding domain"/>
    <property type="match status" value="1"/>
</dbReference>
<gene>
    <name evidence="4" type="ORF">ESZ91_03435</name>
</gene>
<dbReference type="AlphaFoldDB" id="A0A4Q2KBV5"/>
<dbReference type="Pfam" id="PF08220">
    <property type="entry name" value="HTH_DeoR"/>
    <property type="match status" value="1"/>
</dbReference>
<dbReference type="RefSeq" id="WP_129224168.1">
    <property type="nucleotide sequence ID" value="NZ_SDOZ01000002.1"/>
</dbReference>